<feature type="region of interest" description="Disordered" evidence="2">
    <location>
        <begin position="93"/>
        <end position="112"/>
    </location>
</feature>
<dbReference type="Pfam" id="PF11176">
    <property type="entry name" value="Tma16"/>
    <property type="match status" value="1"/>
</dbReference>
<evidence type="ECO:0000256" key="2">
    <source>
        <dbReference type="SAM" id="MobiDB-lite"/>
    </source>
</evidence>
<organism evidence="3 4">
    <name type="scientific">Pyronema omphalodes (strain CBS 100304)</name>
    <name type="common">Pyronema confluens</name>
    <dbReference type="NCBI Taxonomy" id="1076935"/>
    <lineage>
        <taxon>Eukaryota</taxon>
        <taxon>Fungi</taxon>
        <taxon>Dikarya</taxon>
        <taxon>Ascomycota</taxon>
        <taxon>Pezizomycotina</taxon>
        <taxon>Pezizomycetes</taxon>
        <taxon>Pezizales</taxon>
        <taxon>Pyronemataceae</taxon>
        <taxon>Pyronema</taxon>
    </lineage>
</organism>
<proteinExistence type="inferred from homology"/>
<dbReference type="PANTHER" id="PTHR13349">
    <property type="entry name" value="TRANSLATION MACHINERY-ASSOCIATED PROTEIN 16"/>
    <property type="match status" value="1"/>
</dbReference>
<protein>
    <submittedName>
        <fullName evidence="3">Uncharacterized protein</fullName>
    </submittedName>
</protein>
<dbReference type="GO" id="GO:0005634">
    <property type="term" value="C:nucleus"/>
    <property type="evidence" value="ECO:0007669"/>
    <property type="project" value="TreeGrafter"/>
</dbReference>
<reference evidence="3 4" key="1">
    <citation type="journal article" date="2013" name="PLoS Genet.">
        <title>The genome and development-dependent transcriptomes of Pyronema confluens: a window into fungal evolution.</title>
        <authorList>
            <person name="Traeger S."/>
            <person name="Altegoer F."/>
            <person name="Freitag M."/>
            <person name="Gabaldon T."/>
            <person name="Kempken F."/>
            <person name="Kumar A."/>
            <person name="Marcet-Houben M."/>
            <person name="Poggeler S."/>
            <person name="Stajich J.E."/>
            <person name="Nowrousian M."/>
        </authorList>
    </citation>
    <scope>NUCLEOTIDE SEQUENCE [LARGE SCALE GENOMIC DNA]</scope>
    <source>
        <strain evidence="4">CBS 100304</strain>
        <tissue evidence="3">Vegetative mycelium</tissue>
    </source>
</reference>
<keyword evidence="4" id="KW-1185">Reference proteome</keyword>
<dbReference type="InterPro" id="IPR038356">
    <property type="entry name" value="Tma16_sf"/>
</dbReference>
<dbReference type="AlphaFoldDB" id="U4LHW1"/>
<evidence type="ECO:0000256" key="1">
    <source>
        <dbReference type="ARBA" id="ARBA00034127"/>
    </source>
</evidence>
<dbReference type="EMBL" id="HF935642">
    <property type="protein sequence ID" value="CCX11751.1"/>
    <property type="molecule type" value="Genomic_DNA"/>
</dbReference>
<gene>
    <name evidence="3" type="ORF">PCON_11345</name>
</gene>
<dbReference type="PANTHER" id="PTHR13349:SF2">
    <property type="entry name" value="TRANSLATION MACHINERY-ASSOCIATED PROTEIN 16"/>
    <property type="match status" value="1"/>
</dbReference>
<sequence length="112" mass="13204">MPKIALAKVAKKIRKKRGGLDNLGDREVKRYNRASLRDDKLKKQLKVRNEKRESDMIRTGFFKVATKDAEKGLELEEIRDLIDKWVDRNKPELERFESSDDRDGREFPSTKN</sequence>
<dbReference type="OMA" id="NNSDTQQ"/>
<dbReference type="InterPro" id="IPR021346">
    <property type="entry name" value="Tma16"/>
</dbReference>
<comment type="similarity">
    <text evidence="1">Belongs to the TMA16 family.</text>
</comment>
<name>U4LHW1_PYROM</name>
<dbReference type="OrthoDB" id="270284at2759"/>
<accession>U4LHW1</accession>
<evidence type="ECO:0000313" key="4">
    <source>
        <dbReference type="Proteomes" id="UP000018144"/>
    </source>
</evidence>
<dbReference type="Proteomes" id="UP000018144">
    <property type="component" value="Unassembled WGS sequence"/>
</dbReference>
<dbReference type="Gene3D" id="1.20.1440.170">
    <property type="entry name" value="Translation machinery-associated protein 16-like"/>
    <property type="match status" value="1"/>
</dbReference>
<dbReference type="STRING" id="1076935.U4LHW1"/>
<evidence type="ECO:0000313" key="3">
    <source>
        <dbReference type="EMBL" id="CCX11751.1"/>
    </source>
</evidence>